<organism evidence="2">
    <name type="scientific">marine sediment metagenome</name>
    <dbReference type="NCBI Taxonomy" id="412755"/>
    <lineage>
        <taxon>unclassified sequences</taxon>
        <taxon>metagenomes</taxon>
        <taxon>ecological metagenomes</taxon>
    </lineage>
</organism>
<keyword evidence="1" id="KW-0812">Transmembrane</keyword>
<keyword evidence="1" id="KW-0472">Membrane</keyword>
<gene>
    <name evidence="2" type="ORF">S12H4_58163</name>
</gene>
<dbReference type="EMBL" id="BARW01037732">
    <property type="protein sequence ID" value="GAJ17683.1"/>
    <property type="molecule type" value="Genomic_DNA"/>
</dbReference>
<evidence type="ECO:0000313" key="2">
    <source>
        <dbReference type="EMBL" id="GAJ17683.1"/>
    </source>
</evidence>
<name>X1UJP7_9ZZZZ</name>
<feature type="transmembrane region" description="Helical" evidence="1">
    <location>
        <begin position="6"/>
        <end position="29"/>
    </location>
</feature>
<reference evidence="2" key="1">
    <citation type="journal article" date="2014" name="Front. Microbiol.">
        <title>High frequency of phylogenetically diverse reductive dehalogenase-homologous genes in deep subseafloor sedimentary metagenomes.</title>
        <authorList>
            <person name="Kawai M."/>
            <person name="Futagami T."/>
            <person name="Toyoda A."/>
            <person name="Takaki Y."/>
            <person name="Nishi S."/>
            <person name="Hori S."/>
            <person name="Arai W."/>
            <person name="Tsubouchi T."/>
            <person name="Morono Y."/>
            <person name="Uchiyama I."/>
            <person name="Ito T."/>
            <person name="Fujiyama A."/>
            <person name="Inagaki F."/>
            <person name="Takami H."/>
        </authorList>
    </citation>
    <scope>NUCLEOTIDE SEQUENCE</scope>
    <source>
        <strain evidence="2">Expedition CK06-06</strain>
    </source>
</reference>
<comment type="caution">
    <text evidence="2">The sequence shown here is derived from an EMBL/GenBank/DDBJ whole genome shotgun (WGS) entry which is preliminary data.</text>
</comment>
<dbReference type="AlphaFoldDB" id="X1UJP7"/>
<sequence>MTWTWWDIGLFFVVIVVGSLVAGFIETWLEQRRWSKEQRQRDKKGGG</sequence>
<evidence type="ECO:0000256" key="1">
    <source>
        <dbReference type="SAM" id="Phobius"/>
    </source>
</evidence>
<protein>
    <submittedName>
        <fullName evidence="2">Uncharacterized protein</fullName>
    </submittedName>
</protein>
<accession>X1UJP7</accession>
<proteinExistence type="predicted"/>
<keyword evidence="1" id="KW-1133">Transmembrane helix</keyword>